<dbReference type="KEGG" id="tpep:A0127_07410"/>
<keyword evidence="1" id="KW-0812">Transmembrane</keyword>
<feature type="transmembrane region" description="Helical" evidence="1">
    <location>
        <begin position="115"/>
        <end position="134"/>
    </location>
</feature>
<dbReference type="STRING" id="53952.A0127_07410"/>
<dbReference type="AlphaFoldDB" id="A0A142CW56"/>
<feature type="domain" description="Membrane protein 6-pyruvoyl-tetrahydropterin synthase-related" evidence="2">
    <location>
        <begin position="64"/>
        <end position="624"/>
    </location>
</feature>
<reference evidence="4" key="1">
    <citation type="submission" date="2016-03" db="EMBL/GenBank/DDBJ databases">
        <authorList>
            <person name="Oger P.M."/>
        </authorList>
    </citation>
    <scope>NUCLEOTIDE SEQUENCE [LARGE SCALE GENOMIC DNA]</scope>
    <source>
        <strain evidence="4">OG-1</strain>
    </source>
</reference>
<dbReference type="Pfam" id="PF10131">
    <property type="entry name" value="PTPS_related"/>
    <property type="match status" value="1"/>
</dbReference>
<feature type="transmembrane region" description="Helical" evidence="1">
    <location>
        <begin position="66"/>
        <end position="82"/>
    </location>
</feature>
<sequence>MILRRAYFALLAAIAVLLYLPLFTAPSPPALPTDGDGHLFKIHKLMSNGWEPWIEDWYSGFPFLRFYPPLSYLIGAFLGLVLGSDIRGYAATLMLTSFVGAVALHYYLRRTGREPYVAPLVFLLFPWHLGVAYMEANFPRANSINLFPLFLLALLWAFEVRERYLVASAVAISVISLVHHSAMVPLVITGFVLFVEDFRRPRVLSNFFKVGGLVVALTAFWYVPFFMESKWLNFWNIYRHPWLFKGGSLSPSLFLEPAGISSIAIFLTFLLVAYFRGTLWRRTLGLAVLYLYLALGYYSPTPWIHSLPVLSMIPPYRWVDMINLLVPLIVADALTGVECRWKLVAGALATALLILGTLPYARSVPSYPQDLMEVAKFLREQPGDDWRFVVHPAVSPHSYLPVLTGKATLNGWYHEGDPAEEGHIRMWYLLSTGHDASLYLNSYAVKFLIASTNVTVGNYSKIVKIGRYWVYTGNVSFVEPVGAVLVGNFYDLPVDYAYFEDSSKLATIPPGAVGVVYAGNPSKEEESLLWDFLQRGGTVVWVPERGGCLFGVCGVMERIDGSSLSSKVFNVSVFAPFDYDGMPWYGPVFENVTSLLSVGNKSMIGVVKLGKGTLYLVGGNILYHSIYWDSKKEAELVFGLARIDGSLNYTLLSRSDGKYSLIVSPSKPMLIRVSESYYPHWEIRVNGELVEPIRDDRTGLTLITVSKASTVNAEFHDPFMRLRVYSAIGWAVVLAYVLLEFSWGRASRR</sequence>
<accession>A0A142CW56</accession>
<name>A0A142CW56_9EURY</name>
<evidence type="ECO:0000313" key="4">
    <source>
        <dbReference type="Proteomes" id="UP000073604"/>
    </source>
</evidence>
<feature type="transmembrane region" description="Helical" evidence="1">
    <location>
        <begin position="724"/>
        <end position="743"/>
    </location>
</feature>
<keyword evidence="1" id="KW-1133">Transmembrane helix</keyword>
<keyword evidence="4" id="KW-1185">Reference proteome</keyword>
<organism evidence="3 4">
    <name type="scientific">Thermococcus peptonophilus</name>
    <dbReference type="NCBI Taxonomy" id="53952"/>
    <lineage>
        <taxon>Archaea</taxon>
        <taxon>Methanobacteriati</taxon>
        <taxon>Methanobacteriota</taxon>
        <taxon>Thermococci</taxon>
        <taxon>Thermococcales</taxon>
        <taxon>Thermococcaceae</taxon>
        <taxon>Thermococcus</taxon>
    </lineage>
</organism>
<proteinExistence type="predicted"/>
<gene>
    <name evidence="3" type="ORF">A0127_07410</name>
</gene>
<dbReference type="EMBL" id="CP014750">
    <property type="protein sequence ID" value="AMQ19008.1"/>
    <property type="molecule type" value="Genomic_DNA"/>
</dbReference>
<feature type="transmembrane region" description="Helical" evidence="1">
    <location>
        <begin position="141"/>
        <end position="158"/>
    </location>
</feature>
<feature type="transmembrane region" description="Helical" evidence="1">
    <location>
        <begin position="164"/>
        <end position="195"/>
    </location>
</feature>
<evidence type="ECO:0000313" key="3">
    <source>
        <dbReference type="EMBL" id="AMQ19008.1"/>
    </source>
</evidence>
<keyword evidence="1" id="KW-0472">Membrane</keyword>
<evidence type="ECO:0000259" key="2">
    <source>
        <dbReference type="Pfam" id="PF10131"/>
    </source>
</evidence>
<feature type="transmembrane region" description="Helical" evidence="1">
    <location>
        <begin position="207"/>
        <end position="227"/>
    </location>
</feature>
<feature type="transmembrane region" description="Helical" evidence="1">
    <location>
        <begin position="253"/>
        <end position="272"/>
    </location>
</feature>
<protein>
    <recommendedName>
        <fullName evidence="2">Membrane protein 6-pyruvoyl-tetrahydropterin synthase-related domain-containing protein</fullName>
    </recommendedName>
</protein>
<feature type="transmembrane region" description="Helical" evidence="1">
    <location>
        <begin position="89"/>
        <end position="109"/>
    </location>
</feature>
<evidence type="ECO:0000256" key="1">
    <source>
        <dbReference type="SAM" id="Phobius"/>
    </source>
</evidence>
<dbReference type="Proteomes" id="UP000073604">
    <property type="component" value="Chromosome"/>
</dbReference>
<feature type="transmembrane region" description="Helical" evidence="1">
    <location>
        <begin position="279"/>
        <end position="298"/>
    </location>
</feature>
<dbReference type="OrthoDB" id="86324at2157"/>
<dbReference type="InterPro" id="IPR018776">
    <property type="entry name" value="Membrane_prot_PTPS-rel_domain"/>
</dbReference>